<gene>
    <name evidence="1" type="ORF">AVEN_176356_1</name>
</gene>
<dbReference type="OrthoDB" id="7482667at2759"/>
<reference evidence="1 2" key="1">
    <citation type="journal article" date="2019" name="Sci. Rep.">
        <title>Orb-weaving spider Araneus ventricosus genome elucidates the spidroin gene catalogue.</title>
        <authorList>
            <person name="Kono N."/>
            <person name="Nakamura H."/>
            <person name="Ohtoshi R."/>
            <person name="Moran D.A.P."/>
            <person name="Shinohara A."/>
            <person name="Yoshida Y."/>
            <person name="Fujiwara M."/>
            <person name="Mori M."/>
            <person name="Tomita M."/>
            <person name="Arakawa K."/>
        </authorList>
    </citation>
    <scope>NUCLEOTIDE SEQUENCE [LARGE SCALE GENOMIC DNA]</scope>
</reference>
<accession>A0A4Y2C8V9</accession>
<protein>
    <recommendedName>
        <fullName evidence="3">DUF4371 domain-containing protein</fullName>
    </recommendedName>
</protein>
<sequence>MGDSRRKVIIEELVSLVKEPGSEYIGHVSVNFGRAQIIGNHIYSFLSYVDNDIDITKLVAIGCDGTSVNTGIKGGIIRNMELILNSPLQWFMCQLHAKEGRTLLQPLTSLSGFKRESQFPLHSVYSATL</sequence>
<evidence type="ECO:0000313" key="2">
    <source>
        <dbReference type="Proteomes" id="UP000499080"/>
    </source>
</evidence>
<keyword evidence="2" id="KW-1185">Reference proteome</keyword>
<dbReference type="AlphaFoldDB" id="A0A4Y2C8V9"/>
<organism evidence="1 2">
    <name type="scientific">Araneus ventricosus</name>
    <name type="common">Orbweaver spider</name>
    <name type="synonym">Epeira ventricosa</name>
    <dbReference type="NCBI Taxonomy" id="182803"/>
    <lineage>
        <taxon>Eukaryota</taxon>
        <taxon>Metazoa</taxon>
        <taxon>Ecdysozoa</taxon>
        <taxon>Arthropoda</taxon>
        <taxon>Chelicerata</taxon>
        <taxon>Arachnida</taxon>
        <taxon>Araneae</taxon>
        <taxon>Araneomorphae</taxon>
        <taxon>Entelegynae</taxon>
        <taxon>Araneoidea</taxon>
        <taxon>Araneidae</taxon>
        <taxon>Araneus</taxon>
    </lineage>
</organism>
<proteinExistence type="predicted"/>
<dbReference type="Proteomes" id="UP000499080">
    <property type="component" value="Unassembled WGS sequence"/>
</dbReference>
<evidence type="ECO:0008006" key="3">
    <source>
        <dbReference type="Google" id="ProtNLM"/>
    </source>
</evidence>
<comment type="caution">
    <text evidence="1">The sequence shown here is derived from an EMBL/GenBank/DDBJ whole genome shotgun (WGS) entry which is preliminary data.</text>
</comment>
<name>A0A4Y2C8V9_ARAVE</name>
<evidence type="ECO:0000313" key="1">
    <source>
        <dbReference type="EMBL" id="GBM00097.1"/>
    </source>
</evidence>
<dbReference type="EMBL" id="BGPR01000154">
    <property type="protein sequence ID" value="GBM00097.1"/>
    <property type="molecule type" value="Genomic_DNA"/>
</dbReference>